<accession>A0A7X1AYB5</accession>
<keyword evidence="2" id="KW-0813">Transport</keyword>
<dbReference type="EMBL" id="JACHVA010000083">
    <property type="protein sequence ID" value="MBC2602245.1"/>
    <property type="molecule type" value="Genomic_DNA"/>
</dbReference>
<evidence type="ECO:0000256" key="5">
    <source>
        <dbReference type="ARBA" id="ARBA00022989"/>
    </source>
</evidence>
<dbReference type="PANTHER" id="PTHR32024:SF1">
    <property type="entry name" value="KTR SYSTEM POTASSIUM UPTAKE PROTEIN B"/>
    <property type="match status" value="1"/>
</dbReference>
<feature type="transmembrane region" description="Helical" evidence="9">
    <location>
        <begin position="353"/>
        <end position="376"/>
    </location>
</feature>
<keyword evidence="11" id="KW-1185">Reference proteome</keyword>
<feature type="transmembrane region" description="Helical" evidence="9">
    <location>
        <begin position="100"/>
        <end position="121"/>
    </location>
</feature>
<protein>
    <submittedName>
        <fullName evidence="10">ATPase</fullName>
    </submittedName>
</protein>
<name>A0A7X1AYB5_9BACT</name>
<evidence type="ECO:0000256" key="6">
    <source>
        <dbReference type="ARBA" id="ARBA00023065"/>
    </source>
</evidence>
<feature type="transmembrane region" description="Helical" evidence="9">
    <location>
        <begin position="232"/>
        <end position="260"/>
    </location>
</feature>
<dbReference type="InterPro" id="IPR003445">
    <property type="entry name" value="Cat_transpt"/>
</dbReference>
<keyword evidence="5 9" id="KW-1133">Transmembrane helix</keyword>
<evidence type="ECO:0000256" key="3">
    <source>
        <dbReference type="ARBA" id="ARBA00022475"/>
    </source>
</evidence>
<evidence type="ECO:0000256" key="7">
    <source>
        <dbReference type="ARBA" id="ARBA00023136"/>
    </source>
</evidence>
<evidence type="ECO:0000256" key="9">
    <source>
        <dbReference type="SAM" id="Phobius"/>
    </source>
</evidence>
<evidence type="ECO:0000256" key="2">
    <source>
        <dbReference type="ARBA" id="ARBA00022448"/>
    </source>
</evidence>
<evidence type="ECO:0000256" key="4">
    <source>
        <dbReference type="ARBA" id="ARBA00022692"/>
    </source>
</evidence>
<dbReference type="GO" id="GO:0005886">
    <property type="term" value="C:plasma membrane"/>
    <property type="evidence" value="ECO:0007669"/>
    <property type="project" value="UniProtKB-SubCell"/>
</dbReference>
<feature type="transmembrane region" description="Helical" evidence="9">
    <location>
        <begin position="515"/>
        <end position="536"/>
    </location>
</feature>
<feature type="transmembrane region" description="Helical" evidence="9">
    <location>
        <begin position="397"/>
        <end position="416"/>
    </location>
</feature>
<dbReference type="GO" id="GO:0030001">
    <property type="term" value="P:metal ion transport"/>
    <property type="evidence" value="ECO:0007669"/>
    <property type="project" value="UniProtKB-ARBA"/>
</dbReference>
<evidence type="ECO:0000313" key="11">
    <source>
        <dbReference type="Proteomes" id="UP000525652"/>
    </source>
</evidence>
<dbReference type="Pfam" id="PF02386">
    <property type="entry name" value="TrkH"/>
    <property type="match status" value="1"/>
</dbReference>
<dbReference type="GO" id="GO:0008324">
    <property type="term" value="F:monoatomic cation transmembrane transporter activity"/>
    <property type="evidence" value="ECO:0007669"/>
    <property type="project" value="InterPro"/>
</dbReference>
<feature type="region of interest" description="Disordered" evidence="8">
    <location>
        <begin position="1"/>
        <end position="20"/>
    </location>
</feature>
<comment type="subcellular location">
    <subcellularLocation>
        <location evidence="1">Cell membrane</location>
        <topology evidence="1">Multi-pass membrane protein</topology>
    </subcellularLocation>
</comment>
<dbReference type="Proteomes" id="UP000525652">
    <property type="component" value="Unassembled WGS sequence"/>
</dbReference>
<evidence type="ECO:0000256" key="8">
    <source>
        <dbReference type="SAM" id="MobiDB-lite"/>
    </source>
</evidence>
<organism evidence="10 11">
    <name type="scientific">Puniceicoccus vermicola</name>
    <dbReference type="NCBI Taxonomy" id="388746"/>
    <lineage>
        <taxon>Bacteria</taxon>
        <taxon>Pseudomonadati</taxon>
        <taxon>Verrucomicrobiota</taxon>
        <taxon>Opitutia</taxon>
        <taxon>Puniceicoccales</taxon>
        <taxon>Puniceicoccaceae</taxon>
        <taxon>Puniceicoccus</taxon>
    </lineage>
</organism>
<keyword evidence="7 9" id="KW-0472">Membrane</keyword>
<proteinExistence type="predicted"/>
<dbReference type="PANTHER" id="PTHR32024">
    <property type="entry name" value="TRK SYSTEM POTASSIUM UPTAKE PROTEIN TRKG-RELATED"/>
    <property type="match status" value="1"/>
</dbReference>
<keyword evidence="6" id="KW-0406">Ion transport</keyword>
<feature type="transmembrane region" description="Helical" evidence="9">
    <location>
        <begin position="280"/>
        <end position="304"/>
    </location>
</feature>
<dbReference type="AlphaFoldDB" id="A0A7X1AYB5"/>
<feature type="transmembrane region" description="Helical" evidence="9">
    <location>
        <begin position="65"/>
        <end position="88"/>
    </location>
</feature>
<feature type="transmembrane region" description="Helical" evidence="9">
    <location>
        <begin position="474"/>
        <end position="495"/>
    </location>
</feature>
<gene>
    <name evidence="10" type="ORF">H5P30_10695</name>
</gene>
<evidence type="ECO:0000256" key="1">
    <source>
        <dbReference type="ARBA" id="ARBA00004651"/>
    </source>
</evidence>
<comment type="caution">
    <text evidence="10">The sequence shown here is derived from an EMBL/GenBank/DDBJ whole genome shotgun (WGS) entry which is preliminary data.</text>
</comment>
<evidence type="ECO:0000313" key="10">
    <source>
        <dbReference type="EMBL" id="MBC2602245.1"/>
    </source>
</evidence>
<reference evidence="10 11" key="1">
    <citation type="submission" date="2020-07" db="EMBL/GenBank/DDBJ databases">
        <authorList>
            <person name="Feng X."/>
        </authorList>
    </citation>
    <scope>NUCLEOTIDE SEQUENCE [LARGE SCALE GENOMIC DNA]</scope>
    <source>
        <strain evidence="10 11">JCM14086</strain>
    </source>
</reference>
<feature type="transmembrane region" description="Helical" evidence="9">
    <location>
        <begin position="35"/>
        <end position="59"/>
    </location>
</feature>
<feature type="transmembrane region" description="Helical" evidence="9">
    <location>
        <begin position="171"/>
        <end position="189"/>
    </location>
</feature>
<feature type="transmembrane region" description="Helical" evidence="9">
    <location>
        <begin position="201"/>
        <end position="220"/>
    </location>
</feature>
<feature type="transmembrane region" description="Helical" evidence="9">
    <location>
        <begin position="572"/>
        <end position="595"/>
    </location>
</feature>
<sequence length="612" mass="65819">MRTTLNATDPDLEEPQAVPTKRWTRRASGSPLDRGFGAVLTFLPLVGVGLILALIGWPLSADSETLLIAVSRIVAGVYGAAVWLRWILIEGPHWQSWRGYVFGLGFALIILLSAIFENSIGSLLSGQAEGGQFHTWLIALAALQQILALMSRFSDWIPVFENSFLSRASPGLVLVSTFLLLIGMGTALLKMPNATVDSVSWVDALFTSTSAVCVTGLIVVDTATAFTPLGQGIILLLIQLGAFGFVTLTFFLAVLSGQGFSVSSRVFLGDLLSVENMRTLSTTLITIVGLTVGFEILGAIGLYFLWGPALGGGEGALWDSVFHSISAFCNAGFSTFSDGLADERAVYALDVQAILMALIVLGGIGFPVLLEVIRLLRRMMRPSERHRRGHMITLHTRLVLMLTLLLIGGGALLLWAGGGARSPSDPTGGAWEALFNSITARTAGFNISDMSALPASSTAIMILLMFIGGSPGGIAGGIKTTTFAMAILNLGRILLGRRDVQMFGRRIEDIVTNRAFAVVLISILWVFFATTLILFLQPELTMMDTLFECVSAFATVGLSRGLTGELTGLSKFVIILTMFVGRIGVLNFFFSMLLVKPQPVCLRYPRERIIIE</sequence>
<keyword evidence="4 9" id="KW-0812">Transmembrane</keyword>
<keyword evidence="3" id="KW-1003">Cell membrane</keyword>